<name>A0A1M7Y1B4_9BACT</name>
<evidence type="ECO:0000256" key="10">
    <source>
        <dbReference type="ARBA" id="ARBA00029774"/>
    </source>
</evidence>
<comment type="similarity">
    <text evidence="2">Belongs to the SUA5 family.</text>
</comment>
<evidence type="ECO:0000256" key="5">
    <source>
        <dbReference type="ARBA" id="ARBA00022679"/>
    </source>
</evidence>
<dbReference type="GO" id="GO:0000049">
    <property type="term" value="F:tRNA binding"/>
    <property type="evidence" value="ECO:0007669"/>
    <property type="project" value="TreeGrafter"/>
</dbReference>
<evidence type="ECO:0000256" key="7">
    <source>
        <dbReference type="ARBA" id="ARBA00022695"/>
    </source>
</evidence>
<evidence type="ECO:0000313" key="14">
    <source>
        <dbReference type="Proteomes" id="UP000184603"/>
    </source>
</evidence>
<comment type="catalytic activity">
    <reaction evidence="11">
        <text>L-threonine + hydrogencarbonate + ATP = L-threonylcarbamoyladenylate + diphosphate + H2O</text>
        <dbReference type="Rhea" id="RHEA:36407"/>
        <dbReference type="ChEBI" id="CHEBI:15377"/>
        <dbReference type="ChEBI" id="CHEBI:17544"/>
        <dbReference type="ChEBI" id="CHEBI:30616"/>
        <dbReference type="ChEBI" id="CHEBI:33019"/>
        <dbReference type="ChEBI" id="CHEBI:57926"/>
        <dbReference type="ChEBI" id="CHEBI:73682"/>
        <dbReference type="EC" id="2.7.7.87"/>
    </reaction>
</comment>
<keyword evidence="4" id="KW-0963">Cytoplasm</keyword>
<keyword evidence="6" id="KW-0819">tRNA processing</keyword>
<dbReference type="GO" id="GO:0061710">
    <property type="term" value="F:L-threonylcarbamoyladenylate synthase"/>
    <property type="evidence" value="ECO:0007669"/>
    <property type="project" value="UniProtKB-EC"/>
</dbReference>
<dbReference type="STRING" id="1121416.SAMN02745220_01109"/>
<dbReference type="Gene3D" id="3.90.870.10">
    <property type="entry name" value="DHBP synthase"/>
    <property type="match status" value="1"/>
</dbReference>
<evidence type="ECO:0000256" key="9">
    <source>
        <dbReference type="ARBA" id="ARBA00022840"/>
    </source>
</evidence>
<evidence type="ECO:0000256" key="8">
    <source>
        <dbReference type="ARBA" id="ARBA00022741"/>
    </source>
</evidence>
<evidence type="ECO:0000256" key="11">
    <source>
        <dbReference type="ARBA" id="ARBA00048366"/>
    </source>
</evidence>
<dbReference type="GO" id="GO:0005524">
    <property type="term" value="F:ATP binding"/>
    <property type="evidence" value="ECO:0007669"/>
    <property type="project" value="UniProtKB-KW"/>
</dbReference>
<evidence type="ECO:0000256" key="4">
    <source>
        <dbReference type="ARBA" id="ARBA00022490"/>
    </source>
</evidence>
<proteinExistence type="inferred from homology"/>
<dbReference type="EC" id="2.7.7.87" evidence="3"/>
<keyword evidence="5" id="KW-0808">Transferase</keyword>
<feature type="domain" description="YrdC-like" evidence="12">
    <location>
        <begin position="12"/>
        <end position="198"/>
    </location>
</feature>
<dbReference type="Pfam" id="PF01300">
    <property type="entry name" value="Sua5_yciO_yrdC"/>
    <property type="match status" value="1"/>
</dbReference>
<dbReference type="InterPro" id="IPR006070">
    <property type="entry name" value="Sua5-like_dom"/>
</dbReference>
<dbReference type="OrthoDB" id="9814580at2"/>
<accession>A0A1M7Y1B4</accession>
<evidence type="ECO:0000256" key="3">
    <source>
        <dbReference type="ARBA" id="ARBA00012584"/>
    </source>
</evidence>
<dbReference type="SUPFAM" id="SSF55821">
    <property type="entry name" value="YrdC/RibB"/>
    <property type="match status" value="1"/>
</dbReference>
<dbReference type="EMBL" id="FRFE01000004">
    <property type="protein sequence ID" value="SHO45501.1"/>
    <property type="molecule type" value="Genomic_DNA"/>
</dbReference>
<evidence type="ECO:0000256" key="6">
    <source>
        <dbReference type="ARBA" id="ARBA00022694"/>
    </source>
</evidence>
<dbReference type="RefSeq" id="WP_073612455.1">
    <property type="nucleotide sequence ID" value="NZ_FRFE01000004.1"/>
</dbReference>
<dbReference type="GO" id="GO:0005737">
    <property type="term" value="C:cytoplasm"/>
    <property type="evidence" value="ECO:0007669"/>
    <property type="project" value="UniProtKB-SubCell"/>
</dbReference>
<evidence type="ECO:0000259" key="12">
    <source>
        <dbReference type="PROSITE" id="PS51163"/>
    </source>
</evidence>
<dbReference type="GO" id="GO:0003725">
    <property type="term" value="F:double-stranded RNA binding"/>
    <property type="evidence" value="ECO:0007669"/>
    <property type="project" value="InterPro"/>
</dbReference>
<evidence type="ECO:0000256" key="2">
    <source>
        <dbReference type="ARBA" id="ARBA00007663"/>
    </source>
</evidence>
<reference evidence="13 14" key="1">
    <citation type="submission" date="2016-12" db="EMBL/GenBank/DDBJ databases">
        <authorList>
            <person name="Song W.-J."/>
            <person name="Kurnit D.M."/>
        </authorList>
    </citation>
    <scope>NUCLEOTIDE SEQUENCE [LARGE SCALE GENOMIC DNA]</scope>
    <source>
        <strain evidence="13 14">DSM 18488</strain>
    </source>
</reference>
<dbReference type="Proteomes" id="UP000184603">
    <property type="component" value="Unassembled WGS sequence"/>
</dbReference>
<evidence type="ECO:0000313" key="13">
    <source>
        <dbReference type="EMBL" id="SHO45501.1"/>
    </source>
</evidence>
<keyword evidence="7" id="KW-0548">Nucleotidyltransferase</keyword>
<dbReference type="GO" id="GO:0006450">
    <property type="term" value="P:regulation of translational fidelity"/>
    <property type="evidence" value="ECO:0007669"/>
    <property type="project" value="TreeGrafter"/>
</dbReference>
<dbReference type="NCBIfam" id="TIGR00057">
    <property type="entry name" value="L-threonylcarbamoyladenylate synthase"/>
    <property type="match status" value="1"/>
</dbReference>
<keyword evidence="9" id="KW-0067">ATP-binding</keyword>
<gene>
    <name evidence="13" type="ORF">SAMN02745220_01109</name>
</gene>
<keyword evidence="8" id="KW-0547">Nucleotide-binding</keyword>
<dbReference type="PROSITE" id="PS51163">
    <property type="entry name" value="YRDC"/>
    <property type="match status" value="1"/>
</dbReference>
<comment type="subcellular location">
    <subcellularLocation>
        <location evidence="1">Cytoplasm</location>
    </subcellularLocation>
</comment>
<dbReference type="GO" id="GO:0008033">
    <property type="term" value="P:tRNA processing"/>
    <property type="evidence" value="ECO:0007669"/>
    <property type="project" value="UniProtKB-KW"/>
</dbReference>
<protein>
    <recommendedName>
        <fullName evidence="10">L-threonylcarbamoyladenylate synthase</fullName>
        <ecNumber evidence="3">2.7.7.87</ecNumber>
    </recommendedName>
    <alternativeName>
        <fullName evidence="10">L-threonylcarbamoyladenylate synthase</fullName>
    </alternativeName>
</protein>
<dbReference type="InterPro" id="IPR050156">
    <property type="entry name" value="TC-AMP_synthase_SUA5"/>
</dbReference>
<dbReference type="AlphaFoldDB" id="A0A1M7Y1B4"/>
<dbReference type="InterPro" id="IPR017945">
    <property type="entry name" value="DHBP_synth_RibB-like_a/b_dom"/>
</dbReference>
<dbReference type="PANTHER" id="PTHR17490:SF16">
    <property type="entry name" value="THREONYLCARBAMOYL-AMP SYNTHASE"/>
    <property type="match status" value="1"/>
</dbReference>
<keyword evidence="14" id="KW-1185">Reference proteome</keyword>
<organism evidence="13 14">
    <name type="scientific">Desulfopila aestuarii DSM 18488</name>
    <dbReference type="NCBI Taxonomy" id="1121416"/>
    <lineage>
        <taxon>Bacteria</taxon>
        <taxon>Pseudomonadati</taxon>
        <taxon>Thermodesulfobacteriota</taxon>
        <taxon>Desulfobulbia</taxon>
        <taxon>Desulfobulbales</taxon>
        <taxon>Desulfocapsaceae</taxon>
        <taxon>Desulfopila</taxon>
    </lineage>
</organism>
<sequence length="210" mass="22885">MKNVNAVLAPADEDIRRAVEAIRSGQVVAVPTETYYGLAVDPCNQMALQELFTLKKRPQHKPILVLISRLEQLEKFAATIPLPYLSLIDCYWPGPLTLVFPARPEISDILTGGTGTIGIRLTPHPVACRIIEQLGGPITATSANLSSHEPARTARQVKDYFGDRLGWIIDGGPADEGLGSTVVNIVDHMLCIERRGRVDLPGLPECASER</sequence>
<evidence type="ECO:0000256" key="1">
    <source>
        <dbReference type="ARBA" id="ARBA00004496"/>
    </source>
</evidence>
<dbReference type="PANTHER" id="PTHR17490">
    <property type="entry name" value="SUA5"/>
    <property type="match status" value="1"/>
</dbReference>